<name>A0A2S5CMR8_9GAMM</name>
<sequence>MHSQPKRMPPRQTHKLITRPIMSKTTPERLIIGPSHVVRLRHALATRQLPELTLPSRLIGVGGLPIWSPRITKELATATPESEVFVIVGDFRFGNPVLNDPTFTPDYPQPKEYLSIEKDLINETNDQRLFALSLTALDALKQQLNGRLRLLFWDLSIREYQNRSTGRYYQESGDYRHPVWNLDAVLAQFSDIAIDSRVMLSHGEQLFIDSSAHPSLIGWLYINRYLRGATTVDLSAVLQAFDQALTQLLAAVLTKEAVLITGDSKFTRLLALFVSNRQFLLPDNWQILPLSKAYEAQGFDRCLYFPGLCTFELDEAGIAEGIGKVKRISARLTATHKQVSVLYYDNWAYEAISKRSGYQNKFVSRYDSGLTAQLEAVTCPPGQAYKITDSTDFEGMIELNATLLPSVLGIVEILARSTRQISHEQVLAAYQDFLTACL</sequence>
<reference evidence="1 2" key="1">
    <citation type="submission" date="2017-11" db="EMBL/GenBank/DDBJ databases">
        <title>Draft Genome Sequence of Methylobacter psychrotolerans Sph1T, an Obligate Methanotroph from Low-Temperature Environments.</title>
        <authorList>
            <person name="Oshkin I.Y."/>
            <person name="Miroshnikov K."/>
            <person name="Belova S.E."/>
            <person name="Korzhenkov A."/>
            <person name="Toshchakov S.V."/>
            <person name="Dedysh S.N."/>
        </authorList>
    </citation>
    <scope>NUCLEOTIDE SEQUENCE [LARGE SCALE GENOMIC DNA]</scope>
    <source>
        <strain evidence="1 2">Sph1</strain>
    </source>
</reference>
<proteinExistence type="predicted"/>
<dbReference type="EMBL" id="PGFZ01000004">
    <property type="protein sequence ID" value="POZ52042.1"/>
    <property type="molecule type" value="Genomic_DNA"/>
</dbReference>
<evidence type="ECO:0000313" key="2">
    <source>
        <dbReference type="Proteomes" id="UP000237423"/>
    </source>
</evidence>
<accession>A0A2S5CMR8</accession>
<comment type="caution">
    <text evidence="1">The sequence shown here is derived from an EMBL/GenBank/DDBJ whole genome shotgun (WGS) entry which is preliminary data.</text>
</comment>
<dbReference type="Proteomes" id="UP000237423">
    <property type="component" value="Unassembled WGS sequence"/>
</dbReference>
<gene>
    <name evidence="1" type="ORF">AADEFJLK_02263</name>
</gene>
<organism evidence="1 2">
    <name type="scientific">Methylovulum psychrotolerans</name>
    <dbReference type="NCBI Taxonomy" id="1704499"/>
    <lineage>
        <taxon>Bacteria</taxon>
        <taxon>Pseudomonadati</taxon>
        <taxon>Pseudomonadota</taxon>
        <taxon>Gammaproteobacteria</taxon>
        <taxon>Methylococcales</taxon>
        <taxon>Methylococcaceae</taxon>
        <taxon>Methylovulum</taxon>
    </lineage>
</organism>
<evidence type="ECO:0000313" key="1">
    <source>
        <dbReference type="EMBL" id="POZ52042.1"/>
    </source>
</evidence>
<dbReference type="AlphaFoldDB" id="A0A2S5CMR8"/>
<protein>
    <submittedName>
        <fullName evidence="1">Uncharacterized protein</fullName>
    </submittedName>
</protein>